<dbReference type="GO" id="GO:0071555">
    <property type="term" value="P:cell wall organization"/>
    <property type="evidence" value="ECO:0007669"/>
    <property type="project" value="UniProtKB-UniRule"/>
</dbReference>
<keyword evidence="5 6" id="KW-0961">Cell wall biogenesis/degradation</keyword>
<protein>
    <recommendedName>
        <fullName evidence="6">Fucosyltransferase</fullName>
        <ecNumber evidence="6">2.4.1.-</ecNumber>
    </recommendedName>
</protein>
<feature type="transmembrane region" description="Helical" evidence="6">
    <location>
        <begin position="20"/>
        <end position="39"/>
    </location>
</feature>
<dbReference type="EC" id="2.4.1.-" evidence="6"/>
<evidence type="ECO:0000313" key="8">
    <source>
        <dbReference type="Proteomes" id="UP000604825"/>
    </source>
</evidence>
<keyword evidence="6" id="KW-0333">Golgi apparatus</keyword>
<keyword evidence="8" id="KW-1185">Reference proteome</keyword>
<gene>
    <name evidence="7" type="ORF">NCGR_LOCUS18629</name>
</gene>
<dbReference type="Pfam" id="PF03254">
    <property type="entry name" value="XG_FTase"/>
    <property type="match status" value="1"/>
</dbReference>
<dbReference type="Gene3D" id="3.40.50.11340">
    <property type="match status" value="1"/>
</dbReference>
<accession>A0A811NV10</accession>
<comment type="similarity">
    <text evidence="1 6">Belongs to the glycosyltransferase 37 family.</text>
</comment>
<keyword evidence="3 6" id="KW-0808">Transferase</keyword>
<dbReference type="InterPro" id="IPR004938">
    <property type="entry name" value="XG_FTase"/>
</dbReference>
<dbReference type="GO" id="GO:0009969">
    <property type="term" value="P:xyloglucan biosynthetic process"/>
    <property type="evidence" value="ECO:0007669"/>
    <property type="project" value="TreeGrafter"/>
</dbReference>
<dbReference type="EMBL" id="CAJGYO010000004">
    <property type="protein sequence ID" value="CAD6226986.1"/>
    <property type="molecule type" value="Genomic_DNA"/>
</dbReference>
<name>A0A811NV10_9POAL</name>
<dbReference type="AlphaFoldDB" id="A0A811NV10"/>
<evidence type="ECO:0000313" key="7">
    <source>
        <dbReference type="EMBL" id="CAD6226986.1"/>
    </source>
</evidence>
<dbReference type="PANTHER" id="PTHR31889">
    <property type="entry name" value="FUCOSYLTRANSFERASE 2-RELATED"/>
    <property type="match status" value="1"/>
</dbReference>
<proteinExistence type="inferred from homology"/>
<keyword evidence="4" id="KW-0325">Glycoprotein</keyword>
<keyword evidence="6" id="KW-0472">Membrane</keyword>
<organism evidence="7 8">
    <name type="scientific">Miscanthus lutarioriparius</name>
    <dbReference type="NCBI Taxonomy" id="422564"/>
    <lineage>
        <taxon>Eukaryota</taxon>
        <taxon>Viridiplantae</taxon>
        <taxon>Streptophyta</taxon>
        <taxon>Embryophyta</taxon>
        <taxon>Tracheophyta</taxon>
        <taxon>Spermatophyta</taxon>
        <taxon>Magnoliopsida</taxon>
        <taxon>Liliopsida</taxon>
        <taxon>Poales</taxon>
        <taxon>Poaceae</taxon>
        <taxon>PACMAD clade</taxon>
        <taxon>Panicoideae</taxon>
        <taxon>Andropogonodae</taxon>
        <taxon>Andropogoneae</taxon>
        <taxon>Saccharinae</taxon>
        <taxon>Miscanthus</taxon>
    </lineage>
</organism>
<evidence type="ECO:0000256" key="6">
    <source>
        <dbReference type="RuleBase" id="RU367004"/>
    </source>
</evidence>
<evidence type="ECO:0000256" key="2">
    <source>
        <dbReference type="ARBA" id="ARBA00022676"/>
    </source>
</evidence>
<evidence type="ECO:0000256" key="1">
    <source>
        <dbReference type="ARBA" id="ARBA00010481"/>
    </source>
</evidence>
<dbReference type="OrthoDB" id="1734695at2759"/>
<evidence type="ECO:0000256" key="4">
    <source>
        <dbReference type="ARBA" id="ARBA00023180"/>
    </source>
</evidence>
<comment type="subcellular location">
    <subcellularLocation>
        <location evidence="6">Golgi apparatus</location>
        <location evidence="6">Golgi stack membrane</location>
        <topology evidence="6">Single-pass type II membrane protein</topology>
    </subcellularLocation>
</comment>
<keyword evidence="6" id="KW-0812">Transmembrane</keyword>
<reference evidence="7" key="1">
    <citation type="submission" date="2020-10" db="EMBL/GenBank/DDBJ databases">
        <authorList>
            <person name="Han B."/>
            <person name="Lu T."/>
            <person name="Zhao Q."/>
            <person name="Huang X."/>
            <person name="Zhao Y."/>
        </authorList>
    </citation>
    <scope>NUCLEOTIDE SEQUENCE</scope>
</reference>
<keyword evidence="6" id="KW-1133">Transmembrane helix</keyword>
<dbReference type="GO" id="GO:0042546">
    <property type="term" value="P:cell wall biogenesis"/>
    <property type="evidence" value="ECO:0007669"/>
    <property type="project" value="InterPro"/>
</dbReference>
<comment type="caution">
    <text evidence="7">The sequence shown here is derived from an EMBL/GenBank/DDBJ whole genome shotgun (WGS) entry which is preliminary data.</text>
</comment>
<comment type="function">
    <text evidence="6">May be involved in cell wall biosynthesis.</text>
</comment>
<evidence type="ECO:0000256" key="5">
    <source>
        <dbReference type="ARBA" id="ARBA00023316"/>
    </source>
</evidence>
<keyword evidence="2 6" id="KW-0328">Glycosyltransferase</keyword>
<dbReference type="GO" id="GO:0032580">
    <property type="term" value="C:Golgi cisterna membrane"/>
    <property type="evidence" value="ECO:0007669"/>
    <property type="project" value="UniProtKB-SubCell"/>
</dbReference>
<dbReference type="PANTHER" id="PTHR31889:SF36">
    <property type="entry name" value="FUCOSYLTRANSFERASE"/>
    <property type="match status" value="1"/>
</dbReference>
<dbReference type="Proteomes" id="UP000604825">
    <property type="component" value="Unassembled WGS sequence"/>
</dbReference>
<dbReference type="GO" id="GO:0008107">
    <property type="term" value="F:galactoside 2-alpha-L-fucosyltransferase activity"/>
    <property type="evidence" value="ECO:0007669"/>
    <property type="project" value="InterPro"/>
</dbReference>
<sequence length="71" mass="8206">MECTYVLWLPFDRLGNHMQSMVSAFFYALLTGRVLLIVLPPDSTDLYYEPFSGTMWLLLMEDDFPVANLVP</sequence>
<evidence type="ECO:0000256" key="3">
    <source>
        <dbReference type="ARBA" id="ARBA00022679"/>
    </source>
</evidence>